<keyword evidence="4" id="KW-1185">Reference proteome</keyword>
<dbReference type="SMART" id="SM00530">
    <property type="entry name" value="HTH_XRE"/>
    <property type="match status" value="1"/>
</dbReference>
<evidence type="ECO:0000256" key="1">
    <source>
        <dbReference type="ARBA" id="ARBA00023125"/>
    </source>
</evidence>
<dbReference type="SUPFAM" id="SSF47413">
    <property type="entry name" value="lambda repressor-like DNA-binding domains"/>
    <property type="match status" value="1"/>
</dbReference>
<dbReference type="AlphaFoldDB" id="A0A7K1S5B6"/>
<dbReference type="Gene3D" id="1.10.260.40">
    <property type="entry name" value="lambda repressor-like DNA-binding domains"/>
    <property type="match status" value="1"/>
</dbReference>
<feature type="domain" description="HTH cro/C1-type" evidence="2">
    <location>
        <begin position="26"/>
        <end position="73"/>
    </location>
</feature>
<proteinExistence type="predicted"/>
<dbReference type="Pfam" id="PF01381">
    <property type="entry name" value="HTH_3"/>
    <property type="match status" value="1"/>
</dbReference>
<dbReference type="CDD" id="cd00093">
    <property type="entry name" value="HTH_XRE"/>
    <property type="match status" value="1"/>
</dbReference>
<dbReference type="PANTHER" id="PTHR36924">
    <property type="entry name" value="ANTITOXIN HIGA-1"/>
    <property type="match status" value="1"/>
</dbReference>
<dbReference type="InterPro" id="IPR001387">
    <property type="entry name" value="Cro/C1-type_HTH"/>
</dbReference>
<evidence type="ECO:0000313" key="3">
    <source>
        <dbReference type="EMBL" id="MVM29017.1"/>
    </source>
</evidence>
<sequence>MALFDPAHPGELIRETLDGLREETGQKLTVQEVADGLGTTRKTLSAIINGKQSVTPEMALRLGTAFANTTPEFWLKVQENYDLAQARRKVDTSKVRVFWKPSGLTIQSV</sequence>
<dbReference type="PROSITE" id="PS50943">
    <property type="entry name" value="HTH_CROC1"/>
    <property type="match status" value="1"/>
</dbReference>
<reference evidence="3 4" key="1">
    <citation type="submission" date="2019-12" db="EMBL/GenBank/DDBJ databases">
        <title>Spirosoma sp. HMF4905 genome sequencing and assembly.</title>
        <authorList>
            <person name="Kang H."/>
            <person name="Cha I."/>
            <person name="Kim H."/>
            <person name="Joh K."/>
        </authorList>
    </citation>
    <scope>NUCLEOTIDE SEQUENCE [LARGE SCALE GENOMIC DNA]</scope>
    <source>
        <strain evidence="3 4">HMF4905</strain>
    </source>
</reference>
<organism evidence="3 4">
    <name type="scientific">Spirosoma arboris</name>
    <dbReference type="NCBI Taxonomy" id="2682092"/>
    <lineage>
        <taxon>Bacteria</taxon>
        <taxon>Pseudomonadati</taxon>
        <taxon>Bacteroidota</taxon>
        <taxon>Cytophagia</taxon>
        <taxon>Cytophagales</taxon>
        <taxon>Cytophagaceae</taxon>
        <taxon>Spirosoma</taxon>
    </lineage>
</organism>
<dbReference type="InterPro" id="IPR010982">
    <property type="entry name" value="Lambda_DNA-bd_dom_sf"/>
</dbReference>
<protein>
    <submittedName>
        <fullName evidence="3">HigA family addiction module antidote protein</fullName>
    </submittedName>
</protein>
<name>A0A7K1S5B6_9BACT</name>
<evidence type="ECO:0000313" key="4">
    <source>
        <dbReference type="Proteomes" id="UP000436006"/>
    </source>
</evidence>
<dbReference type="PANTHER" id="PTHR36924:SF1">
    <property type="entry name" value="ANTITOXIN HIGA-1"/>
    <property type="match status" value="1"/>
</dbReference>
<dbReference type="RefSeq" id="WP_157583099.1">
    <property type="nucleotide sequence ID" value="NZ_WPIN01000001.1"/>
</dbReference>
<comment type="caution">
    <text evidence="3">The sequence shown here is derived from an EMBL/GenBank/DDBJ whole genome shotgun (WGS) entry which is preliminary data.</text>
</comment>
<keyword evidence="1" id="KW-0238">DNA-binding</keyword>
<evidence type="ECO:0000259" key="2">
    <source>
        <dbReference type="PROSITE" id="PS50943"/>
    </source>
</evidence>
<gene>
    <name evidence="3" type="ORF">GO755_03150</name>
</gene>
<dbReference type="EMBL" id="WPIN01000001">
    <property type="protein sequence ID" value="MVM29017.1"/>
    <property type="molecule type" value="Genomic_DNA"/>
</dbReference>
<dbReference type="Proteomes" id="UP000436006">
    <property type="component" value="Unassembled WGS sequence"/>
</dbReference>
<dbReference type="NCBIfam" id="TIGR02607">
    <property type="entry name" value="antidote_HigA"/>
    <property type="match status" value="1"/>
</dbReference>
<accession>A0A7K1S5B6</accession>
<dbReference type="InterPro" id="IPR013430">
    <property type="entry name" value="Toxin_antidote_HigA"/>
</dbReference>
<dbReference type="GO" id="GO:0003677">
    <property type="term" value="F:DNA binding"/>
    <property type="evidence" value="ECO:0007669"/>
    <property type="project" value="UniProtKB-KW"/>
</dbReference>